<sequence length="275" mass="30681">MLAMVARNAAIIAGVAILFSLSLAEGHGVKFSYKGVRGPENWGSLSPSFSMCSHGKSQSPINIVTKEAAYNAKLENLARDYCSSNATLINNGFNIGLLYHDGVGTAFIDGKNYSLKQTHWHSPSEHTINGVRYPVELHLVHVADDGSVSVVAILYKFGEPDPFLSQIKDNLDQLAKEVCAGHEEAHIPVKLVRTKSLKRNTMKYFRYVGSITIPPCFENVVWNILGKVREISEEQLIALRAPLDVMYRNNSRPLQPLNGRQVHMFDQQQKLKKMF</sequence>
<dbReference type="OrthoDB" id="429145at2759"/>
<reference evidence="8 9" key="1">
    <citation type="journal article" date="2020" name="IScience">
        <title>Genome Sequencing of the Endangered Kingdonia uniflora (Circaeasteraceae, Ranunculales) Reveals Potential Mechanisms of Evolutionary Specialization.</title>
        <authorList>
            <person name="Sun Y."/>
            <person name="Deng T."/>
            <person name="Zhang A."/>
            <person name="Moore M.J."/>
            <person name="Landis J.B."/>
            <person name="Lin N."/>
            <person name="Zhang H."/>
            <person name="Zhang X."/>
            <person name="Huang J."/>
            <person name="Zhang X."/>
            <person name="Sun H."/>
            <person name="Wang H."/>
        </authorList>
    </citation>
    <scope>NUCLEOTIDE SEQUENCE [LARGE SCALE GENOMIC DNA]</scope>
    <source>
        <strain evidence="8">TB1705</strain>
        <tissue evidence="8">Leaf</tissue>
    </source>
</reference>
<keyword evidence="9" id="KW-1185">Reference proteome</keyword>
<dbReference type="SMART" id="SM01057">
    <property type="entry name" value="Carb_anhydrase"/>
    <property type="match status" value="1"/>
</dbReference>
<dbReference type="EMBL" id="JACGCM010000452">
    <property type="protein sequence ID" value="KAF6171928.1"/>
    <property type="molecule type" value="Genomic_DNA"/>
</dbReference>
<keyword evidence="5 6" id="KW-0456">Lyase</keyword>
<dbReference type="CDD" id="cd03124">
    <property type="entry name" value="alpha_CA_prokaryotic_like"/>
    <property type="match status" value="1"/>
</dbReference>
<comment type="catalytic activity">
    <reaction evidence="6">
        <text>hydrogencarbonate + H(+) = CO2 + H2O</text>
        <dbReference type="Rhea" id="RHEA:10748"/>
        <dbReference type="ChEBI" id="CHEBI:15377"/>
        <dbReference type="ChEBI" id="CHEBI:15378"/>
        <dbReference type="ChEBI" id="CHEBI:16526"/>
        <dbReference type="ChEBI" id="CHEBI:17544"/>
        <dbReference type="EC" id="4.2.1.1"/>
    </reaction>
</comment>
<dbReference type="Gene3D" id="3.10.200.10">
    <property type="entry name" value="Alpha carbonic anhydrase"/>
    <property type="match status" value="1"/>
</dbReference>
<dbReference type="GO" id="GO:0008270">
    <property type="term" value="F:zinc ion binding"/>
    <property type="evidence" value="ECO:0007669"/>
    <property type="project" value="UniProtKB-UniRule"/>
</dbReference>
<dbReference type="InterPro" id="IPR001148">
    <property type="entry name" value="CA_dom"/>
</dbReference>
<dbReference type="AlphaFoldDB" id="A0A7J7NYD2"/>
<feature type="signal peptide" evidence="6">
    <location>
        <begin position="1"/>
        <end position="26"/>
    </location>
</feature>
<dbReference type="InterPro" id="IPR041891">
    <property type="entry name" value="Alpha_CA_prokaryot-like"/>
</dbReference>
<dbReference type="Proteomes" id="UP000541444">
    <property type="component" value="Unassembled WGS sequence"/>
</dbReference>
<comment type="cofactor">
    <cofactor evidence="1 6">
        <name>Zn(2+)</name>
        <dbReference type="ChEBI" id="CHEBI:29105"/>
    </cofactor>
</comment>
<dbReference type="InterPro" id="IPR018338">
    <property type="entry name" value="Carbonic_anhydrase_a-class_CS"/>
</dbReference>
<evidence type="ECO:0000256" key="3">
    <source>
        <dbReference type="ARBA" id="ARBA00022723"/>
    </source>
</evidence>
<organism evidence="8 9">
    <name type="scientific">Kingdonia uniflora</name>
    <dbReference type="NCBI Taxonomy" id="39325"/>
    <lineage>
        <taxon>Eukaryota</taxon>
        <taxon>Viridiplantae</taxon>
        <taxon>Streptophyta</taxon>
        <taxon>Embryophyta</taxon>
        <taxon>Tracheophyta</taxon>
        <taxon>Spermatophyta</taxon>
        <taxon>Magnoliopsida</taxon>
        <taxon>Ranunculales</taxon>
        <taxon>Circaeasteraceae</taxon>
        <taxon>Kingdonia</taxon>
    </lineage>
</organism>
<name>A0A7J7NYD2_9MAGN</name>
<evidence type="ECO:0000256" key="2">
    <source>
        <dbReference type="ARBA" id="ARBA00012925"/>
    </source>
</evidence>
<dbReference type="GO" id="GO:0004089">
    <property type="term" value="F:carbonate dehydratase activity"/>
    <property type="evidence" value="ECO:0007669"/>
    <property type="project" value="UniProtKB-UniRule"/>
</dbReference>
<dbReference type="PROSITE" id="PS51144">
    <property type="entry name" value="ALPHA_CA_2"/>
    <property type="match status" value="1"/>
</dbReference>
<protein>
    <recommendedName>
        <fullName evidence="2 6">Carbonic anhydrase</fullName>
        <ecNumber evidence="2 6">4.2.1.1</ecNumber>
    </recommendedName>
</protein>
<dbReference type="GO" id="GO:0006730">
    <property type="term" value="P:one-carbon metabolic process"/>
    <property type="evidence" value="ECO:0007669"/>
    <property type="project" value="TreeGrafter"/>
</dbReference>
<dbReference type="PANTHER" id="PTHR18952">
    <property type="entry name" value="CARBONIC ANHYDRASE"/>
    <property type="match status" value="1"/>
</dbReference>
<comment type="similarity">
    <text evidence="6">Belongs to the alpha-carbonic anhydrase family.</text>
</comment>
<evidence type="ECO:0000313" key="9">
    <source>
        <dbReference type="Proteomes" id="UP000541444"/>
    </source>
</evidence>
<dbReference type="SUPFAM" id="SSF51069">
    <property type="entry name" value="Carbonic anhydrase"/>
    <property type="match status" value="1"/>
</dbReference>
<evidence type="ECO:0000256" key="1">
    <source>
        <dbReference type="ARBA" id="ARBA00001947"/>
    </source>
</evidence>
<evidence type="ECO:0000256" key="5">
    <source>
        <dbReference type="ARBA" id="ARBA00023239"/>
    </source>
</evidence>
<comment type="function">
    <text evidence="6">Reversible hydration of carbon dioxide.</text>
</comment>
<proteinExistence type="inferred from homology"/>
<keyword evidence="3 6" id="KW-0479">Metal-binding</keyword>
<dbReference type="EC" id="4.2.1.1" evidence="2 6"/>
<gene>
    <name evidence="8" type="ORF">GIB67_011825</name>
</gene>
<dbReference type="PANTHER" id="PTHR18952:SF236">
    <property type="entry name" value="ALPHA CARBONIC ANHYDRASE 1, CHLOROPLASTIC"/>
    <property type="match status" value="1"/>
</dbReference>
<dbReference type="PROSITE" id="PS00162">
    <property type="entry name" value="ALPHA_CA_1"/>
    <property type="match status" value="1"/>
</dbReference>
<feature type="chain" id="PRO_5029930513" description="Carbonic anhydrase" evidence="6">
    <location>
        <begin position="27"/>
        <end position="275"/>
    </location>
</feature>
<dbReference type="InterPro" id="IPR036398">
    <property type="entry name" value="CA_dom_sf"/>
</dbReference>
<evidence type="ECO:0000313" key="8">
    <source>
        <dbReference type="EMBL" id="KAF6171928.1"/>
    </source>
</evidence>
<evidence type="ECO:0000259" key="7">
    <source>
        <dbReference type="PROSITE" id="PS51144"/>
    </source>
</evidence>
<dbReference type="Pfam" id="PF00194">
    <property type="entry name" value="Carb_anhydrase"/>
    <property type="match status" value="1"/>
</dbReference>
<keyword evidence="6" id="KW-0732">Signal</keyword>
<evidence type="ECO:0000256" key="4">
    <source>
        <dbReference type="ARBA" id="ARBA00022833"/>
    </source>
</evidence>
<keyword evidence="4 6" id="KW-0862">Zinc</keyword>
<accession>A0A7J7NYD2</accession>
<evidence type="ECO:0000256" key="6">
    <source>
        <dbReference type="RuleBase" id="RU367011"/>
    </source>
</evidence>
<feature type="domain" description="Alpha-carbonic anhydrase" evidence="7">
    <location>
        <begin position="29"/>
        <end position="266"/>
    </location>
</feature>
<dbReference type="InterPro" id="IPR023561">
    <property type="entry name" value="Carbonic_anhydrase_a-class"/>
</dbReference>
<comment type="caution">
    <text evidence="8">The sequence shown here is derived from an EMBL/GenBank/DDBJ whole genome shotgun (WGS) entry which is preliminary data.</text>
</comment>